<dbReference type="SFLD" id="SFLDS00005">
    <property type="entry name" value="Isoprenoid_Synthase_Type_I"/>
    <property type="match status" value="1"/>
</dbReference>
<evidence type="ECO:0000256" key="1">
    <source>
        <dbReference type="ARBA" id="ARBA00001946"/>
    </source>
</evidence>
<evidence type="ECO:0000256" key="5">
    <source>
        <dbReference type="ARBA" id="ARBA00023239"/>
    </source>
</evidence>
<protein>
    <recommendedName>
        <fullName evidence="6">Terpene synthase</fullName>
        <ecNumber evidence="6">4.2.3.-</ecNumber>
    </recommendedName>
</protein>
<dbReference type="EMBL" id="JANIEX010001010">
    <property type="protein sequence ID" value="KAJ3561398.1"/>
    <property type="molecule type" value="Genomic_DNA"/>
</dbReference>
<dbReference type="Proteomes" id="UP001213000">
    <property type="component" value="Unassembled WGS sequence"/>
</dbReference>
<keyword evidence="3 6" id="KW-0479">Metal-binding</keyword>
<dbReference type="InterPro" id="IPR034686">
    <property type="entry name" value="Terpene_cyclase-like_2"/>
</dbReference>
<comment type="caution">
    <text evidence="7">The sequence shown here is derived from an EMBL/GenBank/DDBJ whole genome shotgun (WGS) entry which is preliminary data.</text>
</comment>
<evidence type="ECO:0000313" key="8">
    <source>
        <dbReference type="Proteomes" id="UP001213000"/>
    </source>
</evidence>
<dbReference type="EC" id="4.2.3.-" evidence="6"/>
<sequence length="346" mass="39588">MGSSVDHPKVVTLPNILNQWPWPRLLSEHFQDAKAESTAWVEAFRPFQGRALQSFRECGCSLLASLTYSPREKELIRLGCDLMHLFFIFDEYTDVEDHSGARVIYHTIKGIFENPSDLGPRKENCLYAIARDFWRNARTQVPEDALCLQHFLDGWNAFSTAVVQEADDRAKTRYRSFDDYMKIRRYTGGGAPTFALIEFGLDLPEEVYCHPVISSLRKKAEILIVLVNDIYSYIMESFRGLTMHNGVEILVRERNITVQNAVDWLGDYCNEVADKFLTELKSVPSWGADVDQRVALYIGGLGQWVRGMDDWHFESARYFGSDPATVKQTRVVTVAPPSRGYMGRHP</sequence>
<dbReference type="GO" id="GO:0046872">
    <property type="term" value="F:metal ion binding"/>
    <property type="evidence" value="ECO:0007669"/>
    <property type="project" value="UniProtKB-KW"/>
</dbReference>
<dbReference type="GO" id="GO:0010333">
    <property type="term" value="F:terpene synthase activity"/>
    <property type="evidence" value="ECO:0007669"/>
    <property type="project" value="InterPro"/>
</dbReference>
<evidence type="ECO:0000256" key="2">
    <source>
        <dbReference type="ARBA" id="ARBA00006333"/>
    </source>
</evidence>
<organism evidence="7 8">
    <name type="scientific">Leucocoprinus birnbaumii</name>
    <dbReference type="NCBI Taxonomy" id="56174"/>
    <lineage>
        <taxon>Eukaryota</taxon>
        <taxon>Fungi</taxon>
        <taxon>Dikarya</taxon>
        <taxon>Basidiomycota</taxon>
        <taxon>Agaricomycotina</taxon>
        <taxon>Agaricomycetes</taxon>
        <taxon>Agaricomycetidae</taxon>
        <taxon>Agaricales</taxon>
        <taxon>Agaricineae</taxon>
        <taxon>Agaricaceae</taxon>
        <taxon>Leucocoprinus</taxon>
    </lineage>
</organism>
<dbReference type="AlphaFoldDB" id="A0AAD5VJ25"/>
<dbReference type="Pfam" id="PF19086">
    <property type="entry name" value="Terpene_syn_C_2"/>
    <property type="match status" value="1"/>
</dbReference>
<dbReference type="Gene3D" id="1.10.600.10">
    <property type="entry name" value="Farnesyl Diphosphate Synthase"/>
    <property type="match status" value="1"/>
</dbReference>
<evidence type="ECO:0000313" key="7">
    <source>
        <dbReference type="EMBL" id="KAJ3561398.1"/>
    </source>
</evidence>
<keyword evidence="8" id="KW-1185">Reference proteome</keyword>
<dbReference type="GO" id="GO:0008299">
    <property type="term" value="P:isoprenoid biosynthetic process"/>
    <property type="evidence" value="ECO:0007669"/>
    <property type="project" value="UniProtKB-ARBA"/>
</dbReference>
<dbReference type="SFLD" id="SFLDG01020">
    <property type="entry name" value="Terpene_Cyclase_Like_2"/>
    <property type="match status" value="1"/>
</dbReference>
<keyword evidence="4 6" id="KW-0460">Magnesium</keyword>
<proteinExistence type="inferred from homology"/>
<dbReference type="InterPro" id="IPR008949">
    <property type="entry name" value="Isoprenoid_synthase_dom_sf"/>
</dbReference>
<dbReference type="PANTHER" id="PTHR35201:SF4">
    <property type="entry name" value="BETA-PINACENE SYNTHASE-RELATED"/>
    <property type="match status" value="1"/>
</dbReference>
<comment type="similarity">
    <text evidence="2 6">Belongs to the terpene synthase family.</text>
</comment>
<comment type="cofactor">
    <cofactor evidence="1 6">
        <name>Mg(2+)</name>
        <dbReference type="ChEBI" id="CHEBI:18420"/>
    </cofactor>
</comment>
<evidence type="ECO:0000256" key="6">
    <source>
        <dbReference type="RuleBase" id="RU366034"/>
    </source>
</evidence>
<reference evidence="7" key="1">
    <citation type="submission" date="2022-07" db="EMBL/GenBank/DDBJ databases">
        <title>Genome Sequence of Leucocoprinus birnbaumii.</title>
        <authorList>
            <person name="Buettner E."/>
        </authorList>
    </citation>
    <scope>NUCLEOTIDE SEQUENCE</scope>
    <source>
        <strain evidence="7">VT141</strain>
    </source>
</reference>
<evidence type="ECO:0000256" key="4">
    <source>
        <dbReference type="ARBA" id="ARBA00022842"/>
    </source>
</evidence>
<dbReference type="SUPFAM" id="SSF48576">
    <property type="entry name" value="Terpenoid synthases"/>
    <property type="match status" value="1"/>
</dbReference>
<keyword evidence="5 6" id="KW-0456">Lyase</keyword>
<name>A0AAD5VJ25_9AGAR</name>
<gene>
    <name evidence="7" type="ORF">NP233_g10215</name>
</gene>
<evidence type="ECO:0000256" key="3">
    <source>
        <dbReference type="ARBA" id="ARBA00022723"/>
    </source>
</evidence>
<dbReference type="PANTHER" id="PTHR35201">
    <property type="entry name" value="TERPENE SYNTHASE"/>
    <property type="match status" value="1"/>
</dbReference>
<accession>A0AAD5VJ25</accession>